<name>A0A8H5B0X3_9AGAR</name>
<keyword evidence="2" id="KW-1185">Reference proteome</keyword>
<sequence length="118" mass="13125">MSGIEDHSANHALLRGTDLNPAERQQEIIAKLRQVRLTVTVNNLQYCTQYDAEIAFPPTNASTITWNTTLPVGSRVSFSYADGSWYTYGNSVVVPTAGTFFTLKCQNVLKEKGRSRQP</sequence>
<evidence type="ECO:0000313" key="2">
    <source>
        <dbReference type="Proteomes" id="UP000567179"/>
    </source>
</evidence>
<dbReference type="AlphaFoldDB" id="A0A8H5B0X3"/>
<comment type="caution">
    <text evidence="1">The sequence shown here is derived from an EMBL/GenBank/DDBJ whole genome shotgun (WGS) entry which is preliminary data.</text>
</comment>
<accession>A0A8H5B0X3</accession>
<protein>
    <submittedName>
        <fullName evidence="1">Uncharacterized protein</fullName>
    </submittedName>
</protein>
<evidence type="ECO:0000313" key="1">
    <source>
        <dbReference type="EMBL" id="KAF5314493.1"/>
    </source>
</evidence>
<dbReference type="EMBL" id="JAACJJ010000044">
    <property type="protein sequence ID" value="KAF5314493.1"/>
    <property type="molecule type" value="Genomic_DNA"/>
</dbReference>
<proteinExistence type="predicted"/>
<gene>
    <name evidence="1" type="ORF">D9619_011973</name>
</gene>
<organism evidence="1 2">
    <name type="scientific">Psilocybe cf. subviscida</name>
    <dbReference type="NCBI Taxonomy" id="2480587"/>
    <lineage>
        <taxon>Eukaryota</taxon>
        <taxon>Fungi</taxon>
        <taxon>Dikarya</taxon>
        <taxon>Basidiomycota</taxon>
        <taxon>Agaricomycotina</taxon>
        <taxon>Agaricomycetes</taxon>
        <taxon>Agaricomycetidae</taxon>
        <taxon>Agaricales</taxon>
        <taxon>Agaricineae</taxon>
        <taxon>Strophariaceae</taxon>
        <taxon>Psilocybe</taxon>
    </lineage>
</organism>
<dbReference type="Proteomes" id="UP000567179">
    <property type="component" value="Unassembled WGS sequence"/>
</dbReference>
<reference evidence="1 2" key="1">
    <citation type="journal article" date="2020" name="ISME J.">
        <title>Uncovering the hidden diversity of litter-decomposition mechanisms in mushroom-forming fungi.</title>
        <authorList>
            <person name="Floudas D."/>
            <person name="Bentzer J."/>
            <person name="Ahren D."/>
            <person name="Johansson T."/>
            <person name="Persson P."/>
            <person name="Tunlid A."/>
        </authorList>
    </citation>
    <scope>NUCLEOTIDE SEQUENCE [LARGE SCALE GENOMIC DNA]</scope>
    <source>
        <strain evidence="1 2">CBS 101986</strain>
    </source>
</reference>